<gene>
    <name evidence="8" type="ORF">sS8_1347</name>
</gene>
<comment type="cofactor">
    <cofactor evidence="5 7">
        <name>Zn(2+)</name>
        <dbReference type="ChEBI" id="CHEBI:29105"/>
    </cofactor>
    <text evidence="5 7">Binds 1 zinc ion per subunit.</text>
</comment>
<dbReference type="SUPFAM" id="SSF55620">
    <property type="entry name" value="Tetrahydrobiopterin biosynthesis enzymes-like"/>
    <property type="match status" value="1"/>
</dbReference>
<evidence type="ECO:0000313" key="9">
    <source>
        <dbReference type="Proteomes" id="UP000266313"/>
    </source>
</evidence>
<keyword evidence="5 7" id="KW-0862">Zinc</keyword>
<dbReference type="InterPro" id="IPR007115">
    <property type="entry name" value="6-PTP_synth/QueD"/>
</dbReference>
<evidence type="ECO:0000256" key="4">
    <source>
        <dbReference type="ARBA" id="ARBA00048807"/>
    </source>
</evidence>
<proteinExistence type="inferred from homology"/>
<dbReference type="UniPathway" id="UPA00391"/>
<comment type="catalytic activity">
    <reaction evidence="4 5">
        <text>7,8-dihydroneopterin 3'-triphosphate + H2O = 6-carboxy-5,6,7,8-tetrahydropterin + triphosphate + acetaldehyde + 2 H(+)</text>
        <dbReference type="Rhea" id="RHEA:27966"/>
        <dbReference type="ChEBI" id="CHEBI:15343"/>
        <dbReference type="ChEBI" id="CHEBI:15377"/>
        <dbReference type="ChEBI" id="CHEBI:15378"/>
        <dbReference type="ChEBI" id="CHEBI:18036"/>
        <dbReference type="ChEBI" id="CHEBI:58462"/>
        <dbReference type="ChEBI" id="CHEBI:61032"/>
        <dbReference type="EC" id="4.1.2.50"/>
    </reaction>
</comment>
<dbReference type="InterPro" id="IPR038418">
    <property type="entry name" value="6-PTP_synth/QueD_sf"/>
</dbReference>
<name>A0A250KP12_9GAMM</name>
<evidence type="ECO:0000256" key="3">
    <source>
        <dbReference type="ARBA" id="ARBA00018141"/>
    </source>
</evidence>
<comment type="pathway">
    <text evidence="1 5">Purine metabolism; 7-cyano-7-deazaguanine biosynthesis.</text>
</comment>
<feature type="active site" description="Proton acceptor" evidence="6">
    <location>
        <position position="27"/>
    </location>
</feature>
<dbReference type="Pfam" id="PF01242">
    <property type="entry name" value="PTPS"/>
    <property type="match status" value="1"/>
</dbReference>
<dbReference type="EMBL" id="AP017928">
    <property type="protein sequence ID" value="BBA33307.1"/>
    <property type="molecule type" value="Genomic_DNA"/>
</dbReference>
<dbReference type="AlphaFoldDB" id="A0A250KP12"/>
<evidence type="ECO:0000256" key="6">
    <source>
        <dbReference type="PIRSR" id="PIRSR006113-1"/>
    </source>
</evidence>
<reference evidence="8 9" key="1">
    <citation type="submission" date="2016-12" db="EMBL/GenBank/DDBJ databases">
        <title>Genome sequencing of Methylocaldum marinum.</title>
        <authorList>
            <person name="Takeuchi M."/>
            <person name="Kamagata Y."/>
            <person name="Hiraoka S."/>
            <person name="Oshima K."/>
            <person name="Hattori M."/>
            <person name="Iwasaki W."/>
        </authorList>
    </citation>
    <scope>NUCLEOTIDE SEQUENCE [LARGE SCALE GENOMIC DNA]</scope>
    <source>
        <strain evidence="8 9">S8</strain>
    </source>
</reference>
<dbReference type="GO" id="GO:0046872">
    <property type="term" value="F:metal ion binding"/>
    <property type="evidence" value="ECO:0007669"/>
    <property type="project" value="UniProtKB-KW"/>
</dbReference>
<evidence type="ECO:0000256" key="7">
    <source>
        <dbReference type="PIRSR" id="PIRSR006113-2"/>
    </source>
</evidence>
<keyword evidence="5" id="KW-0671">Queuosine biosynthesis</keyword>
<dbReference type="Proteomes" id="UP000266313">
    <property type="component" value="Chromosome"/>
</dbReference>
<dbReference type="GO" id="GO:0070497">
    <property type="term" value="F:6-carboxytetrahydropterin synthase activity"/>
    <property type="evidence" value="ECO:0007669"/>
    <property type="project" value="UniProtKB-EC"/>
</dbReference>
<feature type="active site" description="Charge relay system" evidence="6">
    <location>
        <position position="72"/>
    </location>
</feature>
<protein>
    <recommendedName>
        <fullName evidence="3 5">6-carboxy-5,6,7,8-tetrahydropterin synthase</fullName>
        <ecNumber evidence="5">4.-.-.-</ecNumber>
    </recommendedName>
</protein>
<feature type="active site" description="Charge relay system" evidence="6">
    <location>
        <position position="127"/>
    </location>
</feature>
<comment type="similarity">
    <text evidence="2 5">Belongs to the PTPS family. QueD subfamily.</text>
</comment>
<evidence type="ECO:0000256" key="1">
    <source>
        <dbReference type="ARBA" id="ARBA00005061"/>
    </source>
</evidence>
<dbReference type="PIRSF" id="PIRSF006113">
    <property type="entry name" value="PTP_synth"/>
    <property type="match status" value="1"/>
</dbReference>
<evidence type="ECO:0000256" key="5">
    <source>
        <dbReference type="PIRNR" id="PIRNR006113"/>
    </source>
</evidence>
<keyword evidence="5" id="KW-0456">Lyase</keyword>
<dbReference type="GO" id="GO:0008616">
    <property type="term" value="P:tRNA queuosine(34) biosynthetic process"/>
    <property type="evidence" value="ECO:0007669"/>
    <property type="project" value="UniProtKB-KW"/>
</dbReference>
<dbReference type="PANTHER" id="PTHR12589:SF8">
    <property type="entry name" value="6-CARBOXY-5,6,7,8-TETRAHYDROPTERIN SYNTHASE"/>
    <property type="match status" value="1"/>
</dbReference>
<feature type="binding site" evidence="7">
    <location>
        <position position="18"/>
    </location>
    <ligand>
        <name>Zn(2+)</name>
        <dbReference type="ChEBI" id="CHEBI:29105"/>
    </ligand>
</feature>
<evidence type="ECO:0000256" key="2">
    <source>
        <dbReference type="ARBA" id="ARBA00008900"/>
    </source>
</evidence>
<sequence length="138" mass="15465">MSRFMFTITKEVYFCYGHRLMKHTGKCRHLHGHSVKAAITVVAESLNEQGMVCDFADIGAAASEYIDRQLDHNLLLHKDDPLLPALASAGERFLALDEHPTAEYLAKLIFGHVASRGYKVRSVTLWETSSACATYSEY</sequence>
<feature type="binding site" evidence="7">
    <location>
        <position position="33"/>
    </location>
    <ligand>
        <name>Zn(2+)</name>
        <dbReference type="ChEBI" id="CHEBI:29105"/>
    </ligand>
</feature>
<keyword evidence="9" id="KW-1185">Reference proteome</keyword>
<feature type="binding site" evidence="7">
    <location>
        <position position="31"/>
    </location>
    <ligand>
        <name>Zn(2+)</name>
        <dbReference type="ChEBI" id="CHEBI:29105"/>
    </ligand>
</feature>
<keyword evidence="5 7" id="KW-0479">Metal-binding</keyword>
<organism evidence="8 9">
    <name type="scientific">Methylocaldum marinum</name>
    <dbReference type="NCBI Taxonomy" id="1432792"/>
    <lineage>
        <taxon>Bacteria</taxon>
        <taxon>Pseudomonadati</taxon>
        <taxon>Pseudomonadota</taxon>
        <taxon>Gammaproteobacteria</taxon>
        <taxon>Methylococcales</taxon>
        <taxon>Methylococcaceae</taxon>
        <taxon>Methylocaldum</taxon>
    </lineage>
</organism>
<accession>A0A250KP12</accession>
<evidence type="ECO:0000313" key="8">
    <source>
        <dbReference type="EMBL" id="BBA33307.1"/>
    </source>
</evidence>
<dbReference type="EC" id="4.-.-.-" evidence="5"/>
<dbReference type="PANTHER" id="PTHR12589">
    <property type="entry name" value="PYRUVOYL TETRAHYDROBIOPTERIN SYNTHASE"/>
    <property type="match status" value="1"/>
</dbReference>
<dbReference type="Gene3D" id="3.30.479.10">
    <property type="entry name" value="6-pyruvoyl tetrahydropterin synthase/QueD"/>
    <property type="match status" value="1"/>
</dbReference>
<dbReference type="KEGG" id="mmai:sS8_1347"/>